<evidence type="ECO:0000256" key="4">
    <source>
        <dbReference type="ARBA" id="ARBA00023242"/>
    </source>
</evidence>
<evidence type="ECO:0000256" key="5">
    <source>
        <dbReference type="HAMAP-Rule" id="MF_03040"/>
    </source>
</evidence>
<accession>A0AAN6KUI6</accession>
<dbReference type="Pfam" id="PF09749">
    <property type="entry name" value="HVSL"/>
    <property type="match status" value="1"/>
</dbReference>
<dbReference type="EMBL" id="JAUJLE010000032">
    <property type="protein sequence ID" value="KAK1002047.1"/>
    <property type="molecule type" value="Genomic_DNA"/>
</dbReference>
<keyword evidence="4 5" id="KW-0539">Nucleus</keyword>
<reference evidence="7" key="1">
    <citation type="submission" date="2023-06" db="EMBL/GenBank/DDBJ databases">
        <title>Black Yeasts Isolated from many extreme environments.</title>
        <authorList>
            <person name="Coleine C."/>
            <person name="Stajich J.E."/>
            <person name="Selbmann L."/>
        </authorList>
    </citation>
    <scope>NUCLEOTIDE SEQUENCE</scope>
    <source>
        <strain evidence="7">CCFEE 5200</strain>
    </source>
</reference>
<feature type="active site" description="Proton donor/acceptor" evidence="5">
    <location>
        <position position="229"/>
    </location>
</feature>
<dbReference type="InterPro" id="IPR027521">
    <property type="entry name" value="Usb1"/>
</dbReference>
<gene>
    <name evidence="7" type="primary">USB1_2</name>
    <name evidence="5" type="synonym">USB1</name>
    <name evidence="7" type="ORF">LTR91_005143</name>
</gene>
<organism evidence="7 8">
    <name type="scientific">Friedmanniomyces endolithicus</name>
    <dbReference type="NCBI Taxonomy" id="329885"/>
    <lineage>
        <taxon>Eukaryota</taxon>
        <taxon>Fungi</taxon>
        <taxon>Dikarya</taxon>
        <taxon>Ascomycota</taxon>
        <taxon>Pezizomycotina</taxon>
        <taxon>Dothideomycetes</taxon>
        <taxon>Dothideomycetidae</taxon>
        <taxon>Mycosphaerellales</taxon>
        <taxon>Teratosphaeriaceae</taxon>
        <taxon>Friedmanniomyces</taxon>
    </lineage>
</organism>
<comment type="caution">
    <text evidence="7">The sequence shown here is derived from an EMBL/GenBank/DDBJ whole genome shotgun (WGS) entry which is preliminary data.</text>
</comment>
<dbReference type="GO" id="GO:0016829">
    <property type="term" value="F:lyase activity"/>
    <property type="evidence" value="ECO:0007669"/>
    <property type="project" value="UniProtKB-KW"/>
</dbReference>
<comment type="similarity">
    <text evidence="5">Belongs to the 2H phosphoesterase superfamily. USB1 family.</text>
</comment>
<evidence type="ECO:0000256" key="3">
    <source>
        <dbReference type="ARBA" id="ARBA00023239"/>
    </source>
</evidence>
<evidence type="ECO:0000313" key="7">
    <source>
        <dbReference type="EMBL" id="KAK1002047.1"/>
    </source>
</evidence>
<proteinExistence type="inferred from homology"/>
<dbReference type="AlphaFoldDB" id="A0AAN6KUI6"/>
<comment type="subcellular location">
    <subcellularLocation>
        <location evidence="5">Nucleus</location>
    </subcellularLocation>
</comment>
<dbReference type="HAMAP" id="MF_03040">
    <property type="entry name" value="USB1"/>
    <property type="match status" value="1"/>
</dbReference>
<dbReference type="GO" id="GO:0034477">
    <property type="term" value="P:U6 snRNA 3'-end processing"/>
    <property type="evidence" value="ECO:0007669"/>
    <property type="project" value="UniProtKB-UniRule"/>
</dbReference>
<sequence>MGLVDYSDSDSEAEVRLRPPSKKRRLSPEPVKELPPLPSSFRDQYSSTVRTSTRDDPSLHGGRKRATPHVDGNWPTHVDLEWIPEAAETALLSELIAEERSGYCGMKELQSLLHNELGVCLPLHISLSRPLVLQKTIYKEPFIRQLKQAVSRCNARAFETVPTSLRWHSNELGTCWFLVLQLLENRELAQLLSSCNNVAALYDQPLLYTEADDPSRVEDEERKADRGFHISIAWSLNEPESTEYDPPRPPWAGQPHITSAKSDQRLAELSIAFSEIKVRVGQDVSSIPLAASQAKKVNSDKACERTLPTTQV</sequence>
<evidence type="ECO:0000256" key="6">
    <source>
        <dbReference type="SAM" id="MobiDB-lite"/>
    </source>
</evidence>
<dbReference type="Proteomes" id="UP001175353">
    <property type="component" value="Unassembled WGS sequence"/>
</dbReference>
<dbReference type="PANTHER" id="PTHR13522:SF3">
    <property type="entry name" value="U6 SNRNA PHOSPHODIESTERASE 1"/>
    <property type="match status" value="1"/>
</dbReference>
<keyword evidence="7" id="KW-0269">Exonuclease</keyword>
<dbReference type="GO" id="GO:0005634">
    <property type="term" value="C:nucleus"/>
    <property type="evidence" value="ECO:0007669"/>
    <property type="project" value="UniProtKB-SubCell"/>
</dbReference>
<dbReference type="EC" id="3.1.4.-" evidence="5"/>
<feature type="compositionally biased region" description="Polar residues" evidence="6">
    <location>
        <begin position="41"/>
        <end position="51"/>
    </location>
</feature>
<name>A0AAN6KUI6_9PEZI</name>
<evidence type="ECO:0000256" key="1">
    <source>
        <dbReference type="ARBA" id="ARBA00022722"/>
    </source>
</evidence>
<dbReference type="GO" id="GO:1990838">
    <property type="term" value="F:poly(U)-specific exoribonuclease activity, producing 3' uridine cyclic phosphate ends"/>
    <property type="evidence" value="ECO:0007669"/>
    <property type="project" value="UniProtKB-UniRule"/>
</dbReference>
<feature type="region of interest" description="Disordered" evidence="6">
    <location>
        <begin position="1"/>
        <end position="70"/>
    </location>
</feature>
<keyword evidence="8" id="KW-1185">Reference proteome</keyword>
<feature type="active site" description="Proton donor/acceptor" evidence="5">
    <location>
        <position position="124"/>
    </location>
</feature>
<comment type="function">
    <text evidence="5">Phosphodiesterase responsible for the U6 snRNA 3' end processing. Acts as an exoribonuclease (RNase) responsible for trimming the poly(U) tract of the last nucleotides in the pre-U6 snRNA molecule, leading to the formation of mature U6 snRNA.</text>
</comment>
<keyword evidence="1 5" id="KW-0540">Nuclease</keyword>
<keyword evidence="3" id="KW-0456">Lyase</keyword>
<protein>
    <recommendedName>
        <fullName evidence="5">U6 snRNA phosphodiesterase</fullName>
        <ecNumber evidence="5">3.1.4.-</ecNumber>
    </recommendedName>
</protein>
<evidence type="ECO:0000256" key="2">
    <source>
        <dbReference type="ARBA" id="ARBA00022801"/>
    </source>
</evidence>
<keyword evidence="2 5" id="KW-0378">Hydrolase</keyword>
<evidence type="ECO:0000313" key="8">
    <source>
        <dbReference type="Proteomes" id="UP001175353"/>
    </source>
</evidence>
<dbReference type="PANTHER" id="PTHR13522">
    <property type="entry name" value="U6 SNRNA PHOSPHODIESTERASE 1"/>
    <property type="match status" value="1"/>
</dbReference>
<dbReference type="Gene3D" id="3.90.1140.10">
    <property type="entry name" value="Cyclic phosphodiesterase"/>
    <property type="match status" value="1"/>
</dbReference>